<name>A0A7T4F298_9FIRM</name>
<dbReference type="AlphaFoldDB" id="A0A7T4F298"/>
<evidence type="ECO:0000313" key="2">
    <source>
        <dbReference type="Proteomes" id="UP000595276"/>
    </source>
</evidence>
<dbReference type="RefSeq" id="WP_004838446.1">
    <property type="nucleotide sequence ID" value="NZ_JAWHCS010000026.1"/>
</dbReference>
<protein>
    <submittedName>
        <fullName evidence="1">Apre_1838 family putative sactipeptide bacteriocin</fullName>
    </submittedName>
</protein>
<gene>
    <name evidence="1" type="ORF">I6H45_03140</name>
</gene>
<reference evidence="1 2" key="1">
    <citation type="submission" date="2020-12" db="EMBL/GenBank/DDBJ databases">
        <title>FDA dAtabase for Regulatory Grade micrObial Sequences (FDA-ARGOS): Supporting development and validation of Infectious Disease Dx tests.</title>
        <authorList>
            <person name="Sproer C."/>
            <person name="Gronow S."/>
            <person name="Severitt S."/>
            <person name="Schroder I."/>
            <person name="Tallon L."/>
            <person name="Sadzewicz L."/>
            <person name="Zhao X."/>
            <person name="Boylan J."/>
            <person name="Ott S."/>
            <person name="Bowen H."/>
            <person name="Vavikolanu K."/>
            <person name="Mehta A."/>
            <person name="Aluvathingal J."/>
            <person name="Nadendla S."/>
            <person name="Lowell S."/>
            <person name="Myers T."/>
            <person name="Yan Y."/>
            <person name="Sichtig H."/>
        </authorList>
    </citation>
    <scope>NUCLEOTIDE SEQUENCE [LARGE SCALE GENOMIC DNA]</scope>
    <source>
        <strain evidence="1 2">FDAARGOS_988</strain>
    </source>
</reference>
<dbReference type="EMBL" id="CP066014">
    <property type="protein sequence ID" value="QQB62487.1"/>
    <property type="molecule type" value="Genomic_DNA"/>
</dbReference>
<evidence type="ECO:0000313" key="1">
    <source>
        <dbReference type="EMBL" id="QQB62487.1"/>
    </source>
</evidence>
<accession>A0A7T4F298</accession>
<dbReference type="InterPro" id="IPR023964">
    <property type="entry name" value="Bacteriocin_CLOSPO-01332_put"/>
</dbReference>
<dbReference type="NCBIfam" id="TIGR04067">
    <property type="entry name" value="oc_CLOSPO_01332"/>
    <property type="match status" value="1"/>
</dbReference>
<organism evidence="1 2">
    <name type="scientific">Anaerococcus vaginalis</name>
    <dbReference type="NCBI Taxonomy" id="33037"/>
    <lineage>
        <taxon>Bacteria</taxon>
        <taxon>Bacillati</taxon>
        <taxon>Bacillota</taxon>
        <taxon>Tissierellia</taxon>
        <taxon>Tissierellales</taxon>
        <taxon>Peptoniphilaceae</taxon>
        <taxon>Anaerococcus</taxon>
    </lineage>
</organism>
<dbReference type="KEGG" id="avg:I6H45_03140"/>
<proteinExistence type="predicted"/>
<sequence length="64" mass="6748">MKFISTGNGGARPFACMCSTTTGHADARHTSWIPPCLHCGCSCGSKGEYKTGNRVASLRTIGQK</sequence>
<dbReference type="Proteomes" id="UP000595276">
    <property type="component" value="Chromosome"/>
</dbReference>